<sequence length="163" mass="18471">MENLNNDYTHIKGWGIDADPKNEPTYPMKKYTGDDHKRLNWDRPPLQPVNIEVLHSTERPNITAVFGTSTPPSGLSGAIRRYAFQFSENQYMHWLPLLLADRVNVVEGIVDDLKRGHIPNIFAERGMKAELKHNPKGLAKRILVTVAVTSIAYAILKGKSKKR</sequence>
<evidence type="ECO:0000313" key="3">
    <source>
        <dbReference type="Proteomes" id="UP000651668"/>
    </source>
</evidence>
<keyword evidence="1" id="KW-0472">Membrane</keyword>
<comment type="caution">
    <text evidence="2">The sequence shown here is derived from an EMBL/GenBank/DDBJ whole genome shotgun (WGS) entry which is preliminary data.</text>
</comment>
<evidence type="ECO:0000256" key="1">
    <source>
        <dbReference type="SAM" id="Phobius"/>
    </source>
</evidence>
<feature type="transmembrane region" description="Helical" evidence="1">
    <location>
        <begin position="138"/>
        <end position="156"/>
    </location>
</feature>
<dbReference type="EMBL" id="BMIL01000005">
    <property type="protein sequence ID" value="GGC64377.1"/>
    <property type="molecule type" value="Genomic_DNA"/>
</dbReference>
<keyword evidence="3" id="KW-1185">Reference proteome</keyword>
<reference evidence="2" key="1">
    <citation type="journal article" date="2014" name="Int. J. Syst. Evol. Microbiol.">
        <title>Complete genome sequence of Corynebacterium casei LMG S-19264T (=DSM 44701T), isolated from a smear-ripened cheese.</title>
        <authorList>
            <consortium name="US DOE Joint Genome Institute (JGI-PGF)"/>
            <person name="Walter F."/>
            <person name="Albersmeier A."/>
            <person name="Kalinowski J."/>
            <person name="Ruckert C."/>
        </authorList>
    </citation>
    <scope>NUCLEOTIDE SEQUENCE</scope>
    <source>
        <strain evidence="2">CGMCC 1.15343</strain>
    </source>
</reference>
<dbReference type="Proteomes" id="UP000651668">
    <property type="component" value="Unassembled WGS sequence"/>
</dbReference>
<evidence type="ECO:0000313" key="2">
    <source>
        <dbReference type="EMBL" id="GGC64377.1"/>
    </source>
</evidence>
<protein>
    <submittedName>
        <fullName evidence="2">Uncharacterized protein</fullName>
    </submittedName>
</protein>
<name>A0A916U9I1_9SPHI</name>
<reference evidence="2" key="2">
    <citation type="submission" date="2020-09" db="EMBL/GenBank/DDBJ databases">
        <authorList>
            <person name="Sun Q."/>
            <person name="Zhou Y."/>
        </authorList>
    </citation>
    <scope>NUCLEOTIDE SEQUENCE</scope>
    <source>
        <strain evidence="2">CGMCC 1.15343</strain>
    </source>
</reference>
<organism evidence="2 3">
    <name type="scientific">Pedobacter quisquiliarum</name>
    <dbReference type="NCBI Taxonomy" id="1834438"/>
    <lineage>
        <taxon>Bacteria</taxon>
        <taxon>Pseudomonadati</taxon>
        <taxon>Bacteroidota</taxon>
        <taxon>Sphingobacteriia</taxon>
        <taxon>Sphingobacteriales</taxon>
        <taxon>Sphingobacteriaceae</taxon>
        <taxon>Pedobacter</taxon>
    </lineage>
</organism>
<accession>A0A916U9I1</accession>
<dbReference type="AlphaFoldDB" id="A0A916U9I1"/>
<keyword evidence="1" id="KW-0812">Transmembrane</keyword>
<keyword evidence="1" id="KW-1133">Transmembrane helix</keyword>
<dbReference type="RefSeq" id="WP_188626503.1">
    <property type="nucleotide sequence ID" value="NZ_BMIL01000005.1"/>
</dbReference>
<gene>
    <name evidence="2" type="ORF">GCM10011387_17500</name>
</gene>
<proteinExistence type="predicted"/>